<gene>
    <name evidence="2" type="ORF">LSTR_LSTR016771</name>
</gene>
<feature type="compositionally biased region" description="Basic residues" evidence="1">
    <location>
        <begin position="13"/>
        <end position="25"/>
    </location>
</feature>
<feature type="region of interest" description="Disordered" evidence="1">
    <location>
        <begin position="1"/>
        <end position="50"/>
    </location>
</feature>
<accession>A0A482WRK8</accession>
<keyword evidence="3" id="KW-1185">Reference proteome</keyword>
<protein>
    <submittedName>
        <fullName evidence="2">Uncharacterized protein</fullName>
    </submittedName>
</protein>
<organism evidence="2 3">
    <name type="scientific">Laodelphax striatellus</name>
    <name type="common">Small brown planthopper</name>
    <name type="synonym">Delphax striatella</name>
    <dbReference type="NCBI Taxonomy" id="195883"/>
    <lineage>
        <taxon>Eukaryota</taxon>
        <taxon>Metazoa</taxon>
        <taxon>Ecdysozoa</taxon>
        <taxon>Arthropoda</taxon>
        <taxon>Hexapoda</taxon>
        <taxon>Insecta</taxon>
        <taxon>Pterygota</taxon>
        <taxon>Neoptera</taxon>
        <taxon>Paraneoptera</taxon>
        <taxon>Hemiptera</taxon>
        <taxon>Auchenorrhyncha</taxon>
        <taxon>Fulgoroidea</taxon>
        <taxon>Delphacidae</taxon>
        <taxon>Criomorphinae</taxon>
        <taxon>Laodelphax</taxon>
    </lineage>
</organism>
<feature type="compositionally biased region" description="Basic and acidic residues" evidence="1">
    <location>
        <begin position="1"/>
        <end position="12"/>
    </location>
</feature>
<name>A0A482WRK8_LAOST</name>
<dbReference type="Proteomes" id="UP000291343">
    <property type="component" value="Unassembled WGS sequence"/>
</dbReference>
<evidence type="ECO:0000313" key="3">
    <source>
        <dbReference type="Proteomes" id="UP000291343"/>
    </source>
</evidence>
<comment type="caution">
    <text evidence="2">The sequence shown here is derived from an EMBL/GenBank/DDBJ whole genome shotgun (WGS) entry which is preliminary data.</text>
</comment>
<evidence type="ECO:0000256" key="1">
    <source>
        <dbReference type="SAM" id="MobiDB-lite"/>
    </source>
</evidence>
<reference evidence="2 3" key="1">
    <citation type="journal article" date="2017" name="Gigascience">
        <title>Genome sequence of the small brown planthopper, Laodelphax striatellus.</title>
        <authorList>
            <person name="Zhu J."/>
            <person name="Jiang F."/>
            <person name="Wang X."/>
            <person name="Yang P."/>
            <person name="Bao Y."/>
            <person name="Zhao W."/>
            <person name="Wang W."/>
            <person name="Lu H."/>
            <person name="Wang Q."/>
            <person name="Cui N."/>
            <person name="Li J."/>
            <person name="Chen X."/>
            <person name="Luo L."/>
            <person name="Yu J."/>
            <person name="Kang L."/>
            <person name="Cui F."/>
        </authorList>
    </citation>
    <scope>NUCLEOTIDE SEQUENCE [LARGE SCALE GENOMIC DNA]</scope>
    <source>
        <strain evidence="2">Lst14</strain>
    </source>
</reference>
<sequence>MLTSGRKSEARRWQAKWNRRPRRQKAGGSNKGWRRTRQSHRRRPPRRSQHWWKSDRGWRHRAATQVSFGWVLKAINIIFYQAYRIT</sequence>
<evidence type="ECO:0000313" key="2">
    <source>
        <dbReference type="EMBL" id="RZF36174.1"/>
    </source>
</evidence>
<dbReference type="EMBL" id="QKKF02026863">
    <property type="protein sequence ID" value="RZF36174.1"/>
    <property type="molecule type" value="Genomic_DNA"/>
</dbReference>
<dbReference type="InParanoid" id="A0A482WRK8"/>
<dbReference type="AlphaFoldDB" id="A0A482WRK8"/>
<feature type="compositionally biased region" description="Basic residues" evidence="1">
    <location>
        <begin position="32"/>
        <end position="50"/>
    </location>
</feature>
<proteinExistence type="predicted"/>